<dbReference type="InterPro" id="IPR023059">
    <property type="entry name" value="Foldase_PrsA"/>
</dbReference>
<evidence type="ECO:0000256" key="5">
    <source>
        <dbReference type="ARBA" id="ARBA00022729"/>
    </source>
</evidence>
<dbReference type="PANTHER" id="PTHR47245:SF1">
    <property type="entry name" value="FOLDASE PROTEIN PRSA"/>
    <property type="match status" value="1"/>
</dbReference>
<dbReference type="HAMAP" id="MF_01145">
    <property type="entry name" value="Foldase_PrsA"/>
    <property type="match status" value="1"/>
</dbReference>
<dbReference type="InterPro" id="IPR037041">
    <property type="entry name" value="Trigger_fac_C_sf"/>
</dbReference>
<evidence type="ECO:0000259" key="14">
    <source>
        <dbReference type="PROSITE" id="PS50198"/>
    </source>
</evidence>
<organism evidence="15 16">
    <name type="scientific">Pontibacillus halophilus JSM 076056 = DSM 19796</name>
    <dbReference type="NCBI Taxonomy" id="1385510"/>
    <lineage>
        <taxon>Bacteria</taxon>
        <taxon>Bacillati</taxon>
        <taxon>Bacillota</taxon>
        <taxon>Bacilli</taxon>
        <taxon>Bacillales</taxon>
        <taxon>Bacillaceae</taxon>
        <taxon>Pontibacillus</taxon>
    </lineage>
</organism>
<dbReference type="PROSITE" id="PS50198">
    <property type="entry name" value="PPIC_PPIASE_2"/>
    <property type="match status" value="1"/>
</dbReference>
<dbReference type="GO" id="GO:0003755">
    <property type="term" value="F:peptidyl-prolyl cis-trans isomerase activity"/>
    <property type="evidence" value="ECO:0007669"/>
    <property type="project" value="UniProtKB-UniRule"/>
</dbReference>
<dbReference type="EMBL" id="AVPE01000001">
    <property type="protein sequence ID" value="KGX93783.1"/>
    <property type="molecule type" value="Genomic_DNA"/>
</dbReference>
<name>A0A0A5GRA0_9BACI</name>
<dbReference type="Pfam" id="PF13616">
    <property type="entry name" value="Rotamase_3"/>
    <property type="match status" value="1"/>
</dbReference>
<dbReference type="Proteomes" id="UP000030528">
    <property type="component" value="Unassembled WGS sequence"/>
</dbReference>
<evidence type="ECO:0000256" key="6">
    <source>
        <dbReference type="ARBA" id="ARBA00023110"/>
    </source>
</evidence>
<evidence type="ECO:0000313" key="16">
    <source>
        <dbReference type="Proteomes" id="UP000030528"/>
    </source>
</evidence>
<feature type="signal peptide" evidence="13">
    <location>
        <begin position="1"/>
        <end position="24"/>
    </location>
</feature>
<keyword evidence="16" id="KW-1185">Reference proteome</keyword>
<evidence type="ECO:0000256" key="4">
    <source>
        <dbReference type="ARBA" id="ARBA00022475"/>
    </source>
</evidence>
<dbReference type="InterPro" id="IPR046357">
    <property type="entry name" value="PPIase_dom_sf"/>
</dbReference>
<dbReference type="PROSITE" id="PS51257">
    <property type="entry name" value="PROKAR_LIPOPROTEIN"/>
    <property type="match status" value="1"/>
</dbReference>
<dbReference type="GO" id="GO:0005886">
    <property type="term" value="C:plasma membrane"/>
    <property type="evidence" value="ECO:0007669"/>
    <property type="project" value="UniProtKB-SubCell"/>
</dbReference>
<dbReference type="Gene3D" id="3.10.50.40">
    <property type="match status" value="1"/>
</dbReference>
<dbReference type="InterPro" id="IPR000297">
    <property type="entry name" value="PPIase_PpiC"/>
</dbReference>
<protein>
    <recommendedName>
        <fullName evidence="11">Foldase protein PrsA</fullName>
        <ecNumber evidence="11">5.2.1.8</ecNumber>
    </recommendedName>
</protein>
<dbReference type="SUPFAM" id="SSF109998">
    <property type="entry name" value="Triger factor/SurA peptide-binding domain-like"/>
    <property type="match status" value="1"/>
</dbReference>
<keyword evidence="10 11" id="KW-0449">Lipoprotein</keyword>
<evidence type="ECO:0000313" key="15">
    <source>
        <dbReference type="EMBL" id="KGX93783.1"/>
    </source>
</evidence>
<evidence type="ECO:0000256" key="8">
    <source>
        <dbReference type="ARBA" id="ARBA00023139"/>
    </source>
</evidence>
<dbReference type="STRING" id="1385510.GCA_000425205_00307"/>
<dbReference type="GO" id="GO:0006457">
    <property type="term" value="P:protein folding"/>
    <property type="evidence" value="ECO:0007669"/>
    <property type="project" value="UniProtKB-UniRule"/>
</dbReference>
<dbReference type="eggNOG" id="COG0760">
    <property type="taxonomic scope" value="Bacteria"/>
</dbReference>
<evidence type="ECO:0000256" key="2">
    <source>
        <dbReference type="ARBA" id="ARBA00004193"/>
    </source>
</evidence>
<keyword evidence="4 11" id="KW-1003">Cell membrane</keyword>
<evidence type="ECO:0000256" key="9">
    <source>
        <dbReference type="ARBA" id="ARBA00023235"/>
    </source>
</evidence>
<keyword evidence="6 11" id="KW-0697">Rotamase</keyword>
<dbReference type="RefSeq" id="WP_026799118.1">
    <property type="nucleotide sequence ID" value="NZ_AULI01000001.1"/>
</dbReference>
<feature type="coiled-coil region" evidence="12">
    <location>
        <begin position="223"/>
        <end position="257"/>
    </location>
</feature>
<evidence type="ECO:0000256" key="3">
    <source>
        <dbReference type="ARBA" id="ARBA00006071"/>
    </source>
</evidence>
<comment type="function">
    <text evidence="11">Plays a major role in protein secretion by helping the post-translocational extracellular folding of several secreted proteins.</text>
</comment>
<feature type="chain" id="PRO_5038653987" description="Foldase protein PrsA" evidence="13">
    <location>
        <begin position="25"/>
        <end position="283"/>
    </location>
</feature>
<sequence>MKRTLIGFSLGLSILALSACTTSASGEVVAETKNGTVTEEEFYEELKNTYGAEVLKEMLYEKVLKSQYEVTDEEVTAEVDQLKESYGDQWESVLAQNGYKDEEALKEDIKASLLKEKAATEGIEITDEELKQYYENKKTELEASHILVEDEETAKKVKEELSNGADFTELASEYSIDTSTSEAGGELGFFGTGEMTYAFEQAAYNLETDEISDPVESTYGYHIIKVTDKRDQEEVEIGSYEEEKDALKDELIQRQADTNKLSEMMNEADISIKLKDLKEKIQF</sequence>
<evidence type="ECO:0000256" key="10">
    <source>
        <dbReference type="ARBA" id="ARBA00023288"/>
    </source>
</evidence>
<feature type="domain" description="PpiC" evidence="14">
    <location>
        <begin position="138"/>
        <end position="228"/>
    </location>
</feature>
<keyword evidence="9 11" id="KW-0413">Isomerase</keyword>
<dbReference type="Gene3D" id="1.10.3120.10">
    <property type="entry name" value="Trigger factor, C-terminal domain"/>
    <property type="match status" value="1"/>
</dbReference>
<comment type="similarity">
    <text evidence="3 11">Belongs to the PrsA family.</text>
</comment>
<evidence type="ECO:0000256" key="1">
    <source>
        <dbReference type="ARBA" id="ARBA00000971"/>
    </source>
</evidence>
<dbReference type="GO" id="GO:0015031">
    <property type="term" value="P:protein transport"/>
    <property type="evidence" value="ECO:0007669"/>
    <property type="project" value="InterPro"/>
</dbReference>
<dbReference type="PANTHER" id="PTHR47245">
    <property type="entry name" value="PEPTIDYLPROLYL ISOMERASE"/>
    <property type="match status" value="1"/>
</dbReference>
<evidence type="ECO:0000256" key="13">
    <source>
        <dbReference type="SAM" id="SignalP"/>
    </source>
</evidence>
<comment type="catalytic activity">
    <reaction evidence="1 11">
        <text>[protein]-peptidylproline (omega=180) = [protein]-peptidylproline (omega=0)</text>
        <dbReference type="Rhea" id="RHEA:16237"/>
        <dbReference type="Rhea" id="RHEA-COMP:10747"/>
        <dbReference type="Rhea" id="RHEA-COMP:10748"/>
        <dbReference type="ChEBI" id="CHEBI:83833"/>
        <dbReference type="ChEBI" id="CHEBI:83834"/>
        <dbReference type="EC" id="5.2.1.8"/>
    </reaction>
</comment>
<gene>
    <name evidence="11" type="primary">prsA</name>
    <name evidence="15" type="ORF">N781_00855</name>
</gene>
<evidence type="ECO:0000256" key="11">
    <source>
        <dbReference type="HAMAP-Rule" id="MF_01145"/>
    </source>
</evidence>
<keyword evidence="8 11" id="KW-0564">Palmitate</keyword>
<keyword evidence="12" id="KW-0175">Coiled coil</keyword>
<comment type="subcellular location">
    <subcellularLocation>
        <location evidence="2 11">Cell membrane</location>
        <topology evidence="2 11">Lipid-anchor</topology>
    </subcellularLocation>
</comment>
<keyword evidence="7 11" id="KW-0472">Membrane</keyword>
<dbReference type="InterPro" id="IPR050245">
    <property type="entry name" value="PrsA_foldase"/>
</dbReference>
<dbReference type="InterPro" id="IPR027304">
    <property type="entry name" value="Trigger_fact/SurA_dom_sf"/>
</dbReference>
<evidence type="ECO:0000256" key="7">
    <source>
        <dbReference type="ARBA" id="ARBA00023136"/>
    </source>
</evidence>
<reference evidence="15 16" key="1">
    <citation type="submission" date="2013-08" db="EMBL/GenBank/DDBJ databases">
        <authorList>
            <person name="Huang J."/>
            <person name="Wang G."/>
        </authorList>
    </citation>
    <scope>NUCLEOTIDE SEQUENCE [LARGE SCALE GENOMIC DNA]</scope>
    <source>
        <strain evidence="15 16">JSM 076056</strain>
    </source>
</reference>
<dbReference type="EC" id="5.2.1.8" evidence="11"/>
<dbReference type="AlphaFoldDB" id="A0A0A5GRA0"/>
<accession>A0A0A5GRA0</accession>
<dbReference type="SUPFAM" id="SSF54534">
    <property type="entry name" value="FKBP-like"/>
    <property type="match status" value="1"/>
</dbReference>
<keyword evidence="5 11" id="KW-0732">Signal</keyword>
<proteinExistence type="inferred from homology"/>
<comment type="caution">
    <text evidence="15">The sequence shown here is derived from an EMBL/GenBank/DDBJ whole genome shotgun (WGS) entry which is preliminary data.</text>
</comment>
<evidence type="ECO:0000256" key="12">
    <source>
        <dbReference type="SAM" id="Coils"/>
    </source>
</evidence>